<evidence type="ECO:0000259" key="4">
    <source>
        <dbReference type="PROSITE" id="PS50987"/>
    </source>
</evidence>
<dbReference type="AlphaFoldDB" id="A0A7Y9LQU4"/>
<keyword evidence="3" id="KW-0804">Transcription</keyword>
<dbReference type="RefSeq" id="WP_179387735.1">
    <property type="nucleotide sequence ID" value="NZ_JACBYQ010000001.1"/>
</dbReference>
<sequence length="106" mass="11753">MLDLLEVASEPNRRRLLQLLGSGERTVSELSENFSVSRSAISQHLLLLAEVGLVSARKEGRNRFYALKQDGMARLKADIDSFWTNELDLLVAEALALNSHSLQGDS</sequence>
<dbReference type="PRINTS" id="PR00778">
    <property type="entry name" value="HTHARSR"/>
</dbReference>
<evidence type="ECO:0000256" key="3">
    <source>
        <dbReference type="ARBA" id="ARBA00023163"/>
    </source>
</evidence>
<dbReference type="Proteomes" id="UP000521748">
    <property type="component" value="Unassembled WGS sequence"/>
</dbReference>
<dbReference type="InterPro" id="IPR001845">
    <property type="entry name" value="HTH_ArsR_DNA-bd_dom"/>
</dbReference>
<dbReference type="InterPro" id="IPR051081">
    <property type="entry name" value="HTH_MetalResp_TranReg"/>
</dbReference>
<dbReference type="PANTHER" id="PTHR33154:SF33">
    <property type="entry name" value="TRANSCRIPTIONAL REPRESSOR SDPR"/>
    <property type="match status" value="1"/>
</dbReference>
<proteinExistence type="predicted"/>
<feature type="domain" description="HTH arsR-type" evidence="4">
    <location>
        <begin position="1"/>
        <end position="87"/>
    </location>
</feature>
<accession>A0A7Y9LQU4</accession>
<evidence type="ECO:0000256" key="2">
    <source>
        <dbReference type="ARBA" id="ARBA00023125"/>
    </source>
</evidence>
<dbReference type="Pfam" id="PF01022">
    <property type="entry name" value="HTH_5"/>
    <property type="match status" value="1"/>
</dbReference>
<dbReference type="CDD" id="cd00090">
    <property type="entry name" value="HTH_ARSR"/>
    <property type="match status" value="1"/>
</dbReference>
<keyword evidence="6" id="KW-1185">Reference proteome</keyword>
<dbReference type="EMBL" id="JACBYQ010000001">
    <property type="protein sequence ID" value="NYE93896.1"/>
    <property type="molecule type" value="Genomic_DNA"/>
</dbReference>
<gene>
    <name evidence="5" type="ORF">FHU41_000117</name>
</gene>
<dbReference type="GO" id="GO:0003677">
    <property type="term" value="F:DNA binding"/>
    <property type="evidence" value="ECO:0007669"/>
    <property type="project" value="UniProtKB-KW"/>
</dbReference>
<evidence type="ECO:0000313" key="6">
    <source>
        <dbReference type="Proteomes" id="UP000521748"/>
    </source>
</evidence>
<dbReference type="NCBIfam" id="NF033788">
    <property type="entry name" value="HTH_metalloreg"/>
    <property type="match status" value="1"/>
</dbReference>
<dbReference type="InterPro" id="IPR036390">
    <property type="entry name" value="WH_DNA-bd_sf"/>
</dbReference>
<reference evidence="5 6" key="1">
    <citation type="submission" date="2020-07" db="EMBL/GenBank/DDBJ databases">
        <title>Sequencing the genomes of 1000 actinobacteria strains.</title>
        <authorList>
            <person name="Klenk H.-P."/>
        </authorList>
    </citation>
    <scope>NUCLEOTIDE SEQUENCE [LARGE SCALE GENOMIC DNA]</scope>
    <source>
        <strain evidence="5 6">DSM 102047</strain>
    </source>
</reference>
<dbReference type="PANTHER" id="PTHR33154">
    <property type="entry name" value="TRANSCRIPTIONAL REGULATOR, ARSR FAMILY"/>
    <property type="match status" value="1"/>
</dbReference>
<evidence type="ECO:0000313" key="5">
    <source>
        <dbReference type="EMBL" id="NYE93896.1"/>
    </source>
</evidence>
<organism evidence="5 6">
    <name type="scientific">Psychromicrobium silvestre</name>
    <dbReference type="NCBI Taxonomy" id="1645614"/>
    <lineage>
        <taxon>Bacteria</taxon>
        <taxon>Bacillati</taxon>
        <taxon>Actinomycetota</taxon>
        <taxon>Actinomycetes</taxon>
        <taxon>Micrococcales</taxon>
        <taxon>Micrococcaceae</taxon>
        <taxon>Psychromicrobium</taxon>
    </lineage>
</organism>
<comment type="caution">
    <text evidence="5">The sequence shown here is derived from an EMBL/GenBank/DDBJ whole genome shotgun (WGS) entry which is preliminary data.</text>
</comment>
<dbReference type="GO" id="GO:0003700">
    <property type="term" value="F:DNA-binding transcription factor activity"/>
    <property type="evidence" value="ECO:0007669"/>
    <property type="project" value="InterPro"/>
</dbReference>
<dbReference type="PROSITE" id="PS50987">
    <property type="entry name" value="HTH_ARSR_2"/>
    <property type="match status" value="1"/>
</dbReference>
<dbReference type="InterPro" id="IPR011991">
    <property type="entry name" value="ArsR-like_HTH"/>
</dbReference>
<dbReference type="InterPro" id="IPR036388">
    <property type="entry name" value="WH-like_DNA-bd_sf"/>
</dbReference>
<dbReference type="SUPFAM" id="SSF46785">
    <property type="entry name" value="Winged helix' DNA-binding domain"/>
    <property type="match status" value="1"/>
</dbReference>
<keyword evidence="2 5" id="KW-0238">DNA-binding</keyword>
<dbReference type="SMART" id="SM00418">
    <property type="entry name" value="HTH_ARSR"/>
    <property type="match status" value="1"/>
</dbReference>
<keyword evidence="1" id="KW-0805">Transcription regulation</keyword>
<name>A0A7Y9LQU4_9MICC</name>
<protein>
    <submittedName>
        <fullName evidence="5">DNA-binding transcriptional ArsR family regulator</fullName>
    </submittedName>
</protein>
<evidence type="ECO:0000256" key="1">
    <source>
        <dbReference type="ARBA" id="ARBA00023015"/>
    </source>
</evidence>
<dbReference type="Gene3D" id="1.10.10.10">
    <property type="entry name" value="Winged helix-like DNA-binding domain superfamily/Winged helix DNA-binding domain"/>
    <property type="match status" value="1"/>
</dbReference>